<evidence type="ECO:0008006" key="3">
    <source>
        <dbReference type="Google" id="ProtNLM"/>
    </source>
</evidence>
<organism evidence="1 2">
    <name type="scientific">Flavobacterium gilvum</name>
    <dbReference type="NCBI Taxonomy" id="1492737"/>
    <lineage>
        <taxon>Bacteria</taxon>
        <taxon>Pseudomonadati</taxon>
        <taxon>Bacteroidota</taxon>
        <taxon>Flavobacteriia</taxon>
        <taxon>Flavobacteriales</taxon>
        <taxon>Flavobacteriaceae</taxon>
        <taxon>Flavobacterium</taxon>
    </lineage>
</organism>
<gene>
    <name evidence="1" type="ORF">EM308_16855</name>
</gene>
<dbReference type="EMBL" id="CP017479">
    <property type="protein sequence ID" value="AOW11021.1"/>
    <property type="molecule type" value="Genomic_DNA"/>
</dbReference>
<protein>
    <recommendedName>
        <fullName evidence="3">Virulence factor</fullName>
    </recommendedName>
</protein>
<evidence type="ECO:0000313" key="2">
    <source>
        <dbReference type="Proteomes" id="UP000175968"/>
    </source>
</evidence>
<dbReference type="KEGG" id="fgl:EM308_16855"/>
<name>A0AAC9N6B9_9FLAO</name>
<dbReference type="InterPro" id="IPR017030">
    <property type="entry name" value="Vir_effector_SfrC"/>
</dbReference>
<reference evidence="1 2" key="1">
    <citation type="submission" date="2016-10" db="EMBL/GenBank/DDBJ databases">
        <title>Flavobacterium gilvum sp. nov., isolated from stream water.</title>
        <authorList>
            <person name="Shin S.-K."/>
            <person name="Cho Y.-J."/>
            <person name="Yi H."/>
        </authorList>
    </citation>
    <scope>NUCLEOTIDE SEQUENCE [LARGE SCALE GENOMIC DNA]</scope>
    <source>
        <strain evidence="1 2">EM1308</strain>
    </source>
</reference>
<evidence type="ECO:0000313" key="1">
    <source>
        <dbReference type="EMBL" id="AOW11021.1"/>
    </source>
</evidence>
<sequence>MEQKILSQLELIEKSNAWIKSSLDGEKQKNAHRNIVECRRKLNKKKFALEGNPAAAMYGESQAGKSYLVSALLSEAGKPFMVLDGLGNEFDFKNQINPRGNEMESTAVVTRFSTKYKWINPDYPIIAKLLSPTDIILVICEAYYNNLKVNKPLSFEELKEKINSFESIYKNKQECQNLIIEDDIFDIEDYFNDNFSKLVYNNIKDANFFEKISLLVTKISPDEWKDVFSLFWNFNPQLTKLFDDLIKQYKQLNFADTIYLPIDAVLRSKGTILDVSRLDEIYDSFKGQETEYSAKSTIFYKDREGNEQMTEFSKPYLCALTGELIFVLPDTIKNDKPFLVQTDLLDFPGLRRSENTGEDNITDLSLTTLLRRGRVDYLFNKYSNNERINTLLFCQKHSQSGQSIMPEKLNRWIGNMIGKTSAERENFKSPVSPLFVISTWFNKDLEFDFNNDRQGEIQSLNERWNQRFLKTLEKEIFKVDTYSWLIDWTKSNPNFQNIFLLRDFDKSSESNSQIYRGYNQYKEEMEEIIPESYPTFREDLQNSFIDFDFVKRHFENPLESWNGTASINEDGTKLIIDKLTIAANNINLARIEKMRMELNEISQTILIELLKHFHSNDKDKELQKAKSTAGDIQFKLDTAFRADGIKLFGQLMKELMIDQSAVLELYRKKIGDIEHKDVINMDIYSTYKQRVPVLENDTADAYFERLCVHYEKNSEEQKQQFRADIESKKIDLEELINGNSILIKNNAQQLAEGLLEHWFVYVKLNDKHTIQQILATEALEDITDMFQKLFKKLAIEKLIAEKIRRYIDGHHKTDLPYEIIADISAELLNKCINTVGFEYFDESEISDLRQANNNNNLELVLDQNTNLTEKSVSELFEKIENWTTIIQSTPEEMESLPSYRNYLSWYNRLKVGFVSVCNIPNYDIVANENLGNIIKECESLKN</sequence>
<dbReference type="SUPFAM" id="SSF52540">
    <property type="entry name" value="P-loop containing nucleoside triphosphate hydrolases"/>
    <property type="match status" value="1"/>
</dbReference>
<accession>A0AAC9N6B9</accession>
<dbReference type="RefSeq" id="WP_035637593.1">
    <property type="nucleotide sequence ID" value="NZ_CP017479.1"/>
</dbReference>
<keyword evidence="2" id="KW-1185">Reference proteome</keyword>
<dbReference type="Proteomes" id="UP000175968">
    <property type="component" value="Chromosome"/>
</dbReference>
<proteinExistence type="predicted"/>
<dbReference type="Pfam" id="PF10139">
    <property type="entry name" value="Virul_Fac"/>
    <property type="match status" value="1"/>
</dbReference>
<dbReference type="AlphaFoldDB" id="A0AAC9N6B9"/>
<dbReference type="InterPro" id="IPR027417">
    <property type="entry name" value="P-loop_NTPase"/>
</dbReference>